<name>F0ZPM6_DICPU</name>
<dbReference type="AlphaFoldDB" id="F0ZPM6"/>
<accession>F0ZPM6</accession>
<keyword evidence="1" id="KW-1133">Transmembrane helix</keyword>
<dbReference type="OMA" id="KRWIFIN"/>
<evidence type="ECO:0000313" key="3">
    <source>
        <dbReference type="Proteomes" id="UP000001064"/>
    </source>
</evidence>
<dbReference type="VEuPathDB" id="AmoebaDB:DICPUDRAFT_12102"/>
<feature type="non-terminal residue" evidence="2">
    <location>
        <position position="128"/>
    </location>
</feature>
<keyword evidence="3" id="KW-1185">Reference proteome</keyword>
<feature type="non-terminal residue" evidence="2">
    <location>
        <position position="1"/>
    </location>
</feature>
<organism evidence="2 3">
    <name type="scientific">Dictyostelium purpureum</name>
    <name type="common">Slime mold</name>
    <dbReference type="NCBI Taxonomy" id="5786"/>
    <lineage>
        <taxon>Eukaryota</taxon>
        <taxon>Amoebozoa</taxon>
        <taxon>Evosea</taxon>
        <taxon>Eumycetozoa</taxon>
        <taxon>Dictyostelia</taxon>
        <taxon>Dictyosteliales</taxon>
        <taxon>Dictyosteliaceae</taxon>
        <taxon>Dictyostelium</taxon>
    </lineage>
</organism>
<dbReference type="eggNOG" id="ENOG502S8SI">
    <property type="taxonomic scope" value="Eukaryota"/>
</dbReference>
<reference evidence="3" key="1">
    <citation type="journal article" date="2011" name="Genome Biol.">
        <title>Comparative genomics of the social amoebae Dictyostelium discoideum and Dictyostelium purpureum.</title>
        <authorList>
            <consortium name="US DOE Joint Genome Institute (JGI-PGF)"/>
            <person name="Sucgang R."/>
            <person name="Kuo A."/>
            <person name="Tian X."/>
            <person name="Salerno W."/>
            <person name="Parikh A."/>
            <person name="Feasley C.L."/>
            <person name="Dalin E."/>
            <person name="Tu H."/>
            <person name="Huang E."/>
            <person name="Barry K."/>
            <person name="Lindquist E."/>
            <person name="Shapiro H."/>
            <person name="Bruce D."/>
            <person name="Schmutz J."/>
            <person name="Salamov A."/>
            <person name="Fey P."/>
            <person name="Gaudet P."/>
            <person name="Anjard C."/>
            <person name="Babu M.M."/>
            <person name="Basu S."/>
            <person name="Bushmanova Y."/>
            <person name="van der Wel H."/>
            <person name="Katoh-Kurasawa M."/>
            <person name="Dinh C."/>
            <person name="Coutinho P.M."/>
            <person name="Saito T."/>
            <person name="Elias M."/>
            <person name="Schaap P."/>
            <person name="Kay R.R."/>
            <person name="Henrissat B."/>
            <person name="Eichinger L."/>
            <person name="Rivero F."/>
            <person name="Putnam N.H."/>
            <person name="West C.M."/>
            <person name="Loomis W.F."/>
            <person name="Chisholm R.L."/>
            <person name="Shaulsky G."/>
            <person name="Strassmann J.E."/>
            <person name="Queller D.C."/>
            <person name="Kuspa A."/>
            <person name="Grigoriev I.V."/>
        </authorList>
    </citation>
    <scope>NUCLEOTIDE SEQUENCE [LARGE SCALE GENOMIC DNA]</scope>
    <source>
        <strain evidence="3">QSDP1</strain>
    </source>
</reference>
<dbReference type="RefSeq" id="XP_003289358.1">
    <property type="nucleotide sequence ID" value="XM_003289310.2"/>
</dbReference>
<dbReference type="KEGG" id="dpp:DICPUDRAFT_12102"/>
<evidence type="ECO:0000313" key="2">
    <source>
        <dbReference type="EMBL" id="EGC34112.1"/>
    </source>
</evidence>
<gene>
    <name evidence="2" type="ORF">DICPUDRAFT_12102</name>
</gene>
<protein>
    <submittedName>
        <fullName evidence="2">Uncharacterized protein</fullName>
    </submittedName>
</protein>
<keyword evidence="1" id="KW-0472">Membrane</keyword>
<dbReference type="EMBL" id="GL871111">
    <property type="protein sequence ID" value="EGC34112.1"/>
    <property type="molecule type" value="Genomic_DNA"/>
</dbReference>
<dbReference type="OrthoDB" id="5596992at2759"/>
<dbReference type="GeneID" id="10502334"/>
<proteinExistence type="predicted"/>
<dbReference type="InParanoid" id="F0ZPM6"/>
<keyword evidence="1" id="KW-0812">Transmembrane</keyword>
<dbReference type="Proteomes" id="UP000001064">
    <property type="component" value="Unassembled WGS sequence"/>
</dbReference>
<feature type="transmembrane region" description="Helical" evidence="1">
    <location>
        <begin position="77"/>
        <end position="98"/>
    </location>
</feature>
<sequence>IEKKVVAWMKEQVNNEKKRIISLGSKSILVDVKNAGIVKEDNKIINRMELNTSFDFNKVTQIMVSDSIECPMKKGYYYMNVLLFANNPIPLLVPYIYLKSTENKLNDWLFINNQFQRSQHRINEFKDV</sequence>
<evidence type="ECO:0000256" key="1">
    <source>
        <dbReference type="SAM" id="Phobius"/>
    </source>
</evidence>